<sequence length="307" mass="33555">MEYKSVIIGAGLAGFTAAVYLARAGLQPLVIKGQSPSYHLTTTTEVEYFPGFLRGIDGPELLDNMFRQAEEFGAQVKIGDVYKVDLSSRPFRLWMEGWGEIQTQTLIIATGTTAKLLGIPGEREHLGLGVSTCAPCSAFFVRDKKVIVIGGGDSAMEEAIYLTNYASEIVVVNRSAQLRASLALQQRVRKLKKVKFLMNRMPVEIIPGDKGIAGLMVTNQETGQEERLEAEGIFVAIGSKPNTGFLVNHLPLDEQGYVLVKPGTTETDIPGVFACGDVQDRRYRQILNAIGSGCMAALDSQRFYQEI</sequence>
<dbReference type="SUPFAM" id="SSF51905">
    <property type="entry name" value="FAD/NAD(P)-binding domain"/>
    <property type="match status" value="1"/>
</dbReference>
<evidence type="ECO:0000256" key="3">
    <source>
        <dbReference type="ARBA" id="ARBA00022630"/>
    </source>
</evidence>
<feature type="domain" description="FAD/NAD(P)-binding" evidence="5">
    <location>
        <begin position="4"/>
        <end position="293"/>
    </location>
</feature>
<evidence type="ECO:0000256" key="1">
    <source>
        <dbReference type="ARBA" id="ARBA00001974"/>
    </source>
</evidence>
<name>A0ABW0KE94_9BACL</name>
<evidence type="ECO:0000256" key="2">
    <source>
        <dbReference type="ARBA" id="ARBA00011738"/>
    </source>
</evidence>
<gene>
    <name evidence="6" type="ORF">ACFPOG_25430</name>
</gene>
<reference evidence="7" key="1">
    <citation type="journal article" date="2019" name="Int. J. Syst. Evol. Microbiol.">
        <title>The Global Catalogue of Microorganisms (GCM) 10K type strain sequencing project: providing services to taxonomists for standard genome sequencing and annotation.</title>
        <authorList>
            <consortium name="The Broad Institute Genomics Platform"/>
            <consortium name="The Broad Institute Genome Sequencing Center for Infectious Disease"/>
            <person name="Wu L."/>
            <person name="Ma J."/>
        </authorList>
    </citation>
    <scope>NUCLEOTIDE SEQUENCE [LARGE SCALE GENOMIC DNA]</scope>
    <source>
        <strain evidence="7">KACC 11904</strain>
    </source>
</reference>
<dbReference type="RefSeq" id="WP_270881445.1">
    <property type="nucleotide sequence ID" value="NZ_JAQFVF010000050.1"/>
</dbReference>
<dbReference type="Gene3D" id="3.50.50.60">
    <property type="entry name" value="FAD/NAD(P)-binding domain"/>
    <property type="match status" value="2"/>
</dbReference>
<organism evidence="6 7">
    <name type="scientific">Paenibacillus aestuarii</name>
    <dbReference type="NCBI Taxonomy" id="516965"/>
    <lineage>
        <taxon>Bacteria</taxon>
        <taxon>Bacillati</taxon>
        <taxon>Bacillota</taxon>
        <taxon>Bacilli</taxon>
        <taxon>Bacillales</taxon>
        <taxon>Paenibacillaceae</taxon>
        <taxon>Paenibacillus</taxon>
    </lineage>
</organism>
<evidence type="ECO:0000313" key="7">
    <source>
        <dbReference type="Proteomes" id="UP001596044"/>
    </source>
</evidence>
<keyword evidence="4" id="KW-0560">Oxidoreductase</keyword>
<dbReference type="Pfam" id="PF07992">
    <property type="entry name" value="Pyr_redox_2"/>
    <property type="match status" value="1"/>
</dbReference>
<dbReference type="InterPro" id="IPR036188">
    <property type="entry name" value="FAD/NAD-bd_sf"/>
</dbReference>
<evidence type="ECO:0000313" key="6">
    <source>
        <dbReference type="EMBL" id="MFC5451549.1"/>
    </source>
</evidence>
<evidence type="ECO:0000259" key="5">
    <source>
        <dbReference type="Pfam" id="PF07992"/>
    </source>
</evidence>
<dbReference type="PRINTS" id="PR00368">
    <property type="entry name" value="FADPNR"/>
</dbReference>
<proteinExistence type="predicted"/>
<comment type="cofactor">
    <cofactor evidence="1">
        <name>FAD</name>
        <dbReference type="ChEBI" id="CHEBI:57692"/>
    </cofactor>
</comment>
<comment type="caution">
    <text evidence="6">The sequence shown here is derived from an EMBL/GenBank/DDBJ whole genome shotgun (WGS) entry which is preliminary data.</text>
</comment>
<evidence type="ECO:0000256" key="4">
    <source>
        <dbReference type="ARBA" id="ARBA00023002"/>
    </source>
</evidence>
<dbReference type="Proteomes" id="UP001596044">
    <property type="component" value="Unassembled WGS sequence"/>
</dbReference>
<dbReference type="InterPro" id="IPR050097">
    <property type="entry name" value="Ferredoxin-NADP_redctase_2"/>
</dbReference>
<protein>
    <submittedName>
        <fullName evidence="6">NAD(P)/FAD-dependent oxidoreductase</fullName>
    </submittedName>
</protein>
<keyword evidence="3" id="KW-0285">Flavoprotein</keyword>
<comment type="subunit">
    <text evidence="2">Homodimer.</text>
</comment>
<dbReference type="PANTHER" id="PTHR48105">
    <property type="entry name" value="THIOREDOXIN REDUCTASE 1-RELATED-RELATED"/>
    <property type="match status" value="1"/>
</dbReference>
<dbReference type="PRINTS" id="PR00469">
    <property type="entry name" value="PNDRDTASEII"/>
</dbReference>
<dbReference type="InterPro" id="IPR023753">
    <property type="entry name" value="FAD/NAD-binding_dom"/>
</dbReference>
<dbReference type="EMBL" id="JBHSMJ010000037">
    <property type="protein sequence ID" value="MFC5451549.1"/>
    <property type="molecule type" value="Genomic_DNA"/>
</dbReference>
<accession>A0ABW0KE94</accession>
<keyword evidence="7" id="KW-1185">Reference proteome</keyword>